<reference evidence="13 14" key="1">
    <citation type="submission" date="2024-01" db="EMBL/GenBank/DDBJ databases">
        <title>the genome sequence of strain Microbacterium schleiferi NBRC 15075.</title>
        <authorList>
            <person name="Ding Y."/>
            <person name="Zhang G."/>
        </authorList>
    </citation>
    <scope>NUCLEOTIDE SEQUENCE [LARGE SCALE GENOMIC DNA]</scope>
    <source>
        <strain evidence="13 14">NBRC 15075</strain>
    </source>
</reference>
<dbReference type="Pfam" id="PF13361">
    <property type="entry name" value="UvrD_C"/>
    <property type="match status" value="2"/>
</dbReference>
<name>A0ABU7V5T0_9MICO</name>
<evidence type="ECO:0000256" key="4">
    <source>
        <dbReference type="ARBA" id="ARBA00022806"/>
    </source>
</evidence>
<dbReference type="EC" id="5.6.2.4" evidence="8"/>
<dbReference type="Pfam" id="PF00580">
    <property type="entry name" value="UvrD-helicase"/>
    <property type="match status" value="1"/>
</dbReference>
<evidence type="ECO:0000256" key="7">
    <source>
        <dbReference type="ARBA" id="ARBA00034617"/>
    </source>
</evidence>
<dbReference type="Gene3D" id="3.40.50.300">
    <property type="entry name" value="P-loop containing nucleotide triphosphate hydrolases"/>
    <property type="match status" value="3"/>
</dbReference>
<comment type="catalytic activity">
    <reaction evidence="9">
        <text>ATP + H2O = ADP + phosphate + H(+)</text>
        <dbReference type="Rhea" id="RHEA:13065"/>
        <dbReference type="ChEBI" id="CHEBI:15377"/>
        <dbReference type="ChEBI" id="CHEBI:15378"/>
        <dbReference type="ChEBI" id="CHEBI:30616"/>
        <dbReference type="ChEBI" id="CHEBI:43474"/>
        <dbReference type="ChEBI" id="CHEBI:456216"/>
        <dbReference type="EC" id="5.6.2.4"/>
    </reaction>
</comment>
<organism evidence="13 14">
    <name type="scientific">Microbacterium schleiferi</name>
    <dbReference type="NCBI Taxonomy" id="69362"/>
    <lineage>
        <taxon>Bacteria</taxon>
        <taxon>Bacillati</taxon>
        <taxon>Actinomycetota</taxon>
        <taxon>Actinomycetes</taxon>
        <taxon>Micrococcales</taxon>
        <taxon>Microbacteriaceae</taxon>
        <taxon>Microbacterium</taxon>
    </lineage>
</organism>
<keyword evidence="2 10" id="KW-0547">Nucleotide-binding</keyword>
<dbReference type="PANTHER" id="PTHR11070">
    <property type="entry name" value="UVRD / RECB / PCRA DNA HELICASE FAMILY MEMBER"/>
    <property type="match status" value="1"/>
</dbReference>
<accession>A0ABU7V5T0</accession>
<evidence type="ECO:0000313" key="13">
    <source>
        <dbReference type="EMBL" id="MEF2255045.1"/>
    </source>
</evidence>
<dbReference type="Gene3D" id="1.10.486.10">
    <property type="entry name" value="PCRA, domain 4"/>
    <property type="match status" value="2"/>
</dbReference>
<dbReference type="CDD" id="cd17932">
    <property type="entry name" value="DEXQc_UvrD"/>
    <property type="match status" value="1"/>
</dbReference>
<evidence type="ECO:0000256" key="8">
    <source>
        <dbReference type="ARBA" id="ARBA00034808"/>
    </source>
</evidence>
<dbReference type="PANTHER" id="PTHR11070:SF69">
    <property type="entry name" value="ATP-DEPENDENT DNA HELICASE UVRD2"/>
    <property type="match status" value="1"/>
</dbReference>
<proteinExistence type="inferred from homology"/>
<evidence type="ECO:0000256" key="5">
    <source>
        <dbReference type="ARBA" id="ARBA00022840"/>
    </source>
</evidence>
<comment type="caution">
    <text evidence="13">The sequence shown here is derived from an EMBL/GenBank/DDBJ whole genome shotgun (WGS) entry which is preliminary data.</text>
</comment>
<evidence type="ECO:0000256" key="3">
    <source>
        <dbReference type="ARBA" id="ARBA00022801"/>
    </source>
</evidence>
<keyword evidence="14" id="KW-1185">Reference proteome</keyword>
<sequence length="574" mass="62338">MVSVGAAVNALDGLDEQQREAVTALRGPVCVLAGAGTGKTRVITRRIAHGVDTGAYSPGRVMALTFTSKAAGELRGRLRMLGVDGVAARTFHSAALAQLNYFWPTLAGDRPPAIIDNKVRVLAHAADGIGLQLDTPTLRDVAADIEWRKVTMRTIDEYARLRAGATVGRLPVSTAAELHRAYEALKDERRQMDFEDVLLACAGMLETEAHVVAAVREQYRHFTVDEYQDVSPLQQHLLELWVGERRDLCVVGDASQTIYSFAGADPRFLIEFPRRWDDARVVELHRNYRSDAAVLAVANDLMRERPGAVHLTAAAARTAPSSTPTVSSYRDEADEARGVAVRIAEQLRAGADPASIAVLYRTGAQSAEIAAALADAGIATTVLGGRRFFDLPEVRQAVLALRGASVAPLERGFIDAVRDILRSLGMTDQAPPAGGAVRESWEARAAILRLAEEAPAGTTMRSFTDELMSRARTQDEPTLRAVTLATLHAAKGLEWDHVYLVGLAEGLLPIAYATHFEQIDEERRLAYVGITRARRSLSLSWSAGSRGRSPSRFLQEIRTSTRDAAPTAGARRRL</sequence>
<dbReference type="Proteomes" id="UP001351900">
    <property type="component" value="Unassembled WGS sequence"/>
</dbReference>
<evidence type="ECO:0000256" key="6">
    <source>
        <dbReference type="ARBA" id="ARBA00023235"/>
    </source>
</evidence>
<comment type="catalytic activity">
    <reaction evidence="7">
        <text>Couples ATP hydrolysis with the unwinding of duplex DNA by translocating in the 3'-5' direction.</text>
        <dbReference type="EC" id="5.6.2.4"/>
    </reaction>
</comment>
<evidence type="ECO:0000256" key="2">
    <source>
        <dbReference type="ARBA" id="ARBA00022741"/>
    </source>
</evidence>
<evidence type="ECO:0000256" key="1">
    <source>
        <dbReference type="ARBA" id="ARBA00009922"/>
    </source>
</evidence>
<evidence type="ECO:0000256" key="10">
    <source>
        <dbReference type="PROSITE-ProRule" id="PRU00560"/>
    </source>
</evidence>
<keyword evidence="4 10" id="KW-0347">Helicase</keyword>
<dbReference type="Gene3D" id="1.10.10.160">
    <property type="match status" value="1"/>
</dbReference>
<feature type="domain" description="UvrD-like helicase ATP-binding" evidence="11">
    <location>
        <begin position="12"/>
        <end position="291"/>
    </location>
</feature>
<dbReference type="GO" id="GO:0004386">
    <property type="term" value="F:helicase activity"/>
    <property type="evidence" value="ECO:0007669"/>
    <property type="project" value="UniProtKB-KW"/>
</dbReference>
<dbReference type="PROSITE" id="PS51198">
    <property type="entry name" value="UVRD_HELICASE_ATP_BIND"/>
    <property type="match status" value="1"/>
</dbReference>
<evidence type="ECO:0000256" key="9">
    <source>
        <dbReference type="ARBA" id="ARBA00048988"/>
    </source>
</evidence>
<dbReference type="InterPro" id="IPR027417">
    <property type="entry name" value="P-loop_NTPase"/>
</dbReference>
<comment type="similarity">
    <text evidence="1">Belongs to the helicase family. UvrD subfamily.</text>
</comment>
<dbReference type="GO" id="GO:0016787">
    <property type="term" value="F:hydrolase activity"/>
    <property type="evidence" value="ECO:0007669"/>
    <property type="project" value="UniProtKB-KW"/>
</dbReference>
<dbReference type="CDD" id="cd18807">
    <property type="entry name" value="SF1_C_UvrD"/>
    <property type="match status" value="1"/>
</dbReference>
<gene>
    <name evidence="13" type="ORF">V2V91_07825</name>
</gene>
<dbReference type="InterPro" id="IPR014017">
    <property type="entry name" value="DNA_helicase_UvrD-like_C"/>
</dbReference>
<evidence type="ECO:0000259" key="12">
    <source>
        <dbReference type="PROSITE" id="PS51217"/>
    </source>
</evidence>
<feature type="domain" description="UvrD-like helicase C-terminal" evidence="12">
    <location>
        <begin position="292"/>
        <end position="535"/>
    </location>
</feature>
<dbReference type="PROSITE" id="PS51217">
    <property type="entry name" value="UVRD_HELICASE_CTER"/>
    <property type="match status" value="1"/>
</dbReference>
<keyword evidence="6" id="KW-0413">Isomerase</keyword>
<feature type="binding site" evidence="10">
    <location>
        <begin position="33"/>
        <end position="40"/>
    </location>
    <ligand>
        <name>ATP</name>
        <dbReference type="ChEBI" id="CHEBI:30616"/>
    </ligand>
</feature>
<dbReference type="RefSeq" id="WP_331791423.1">
    <property type="nucleotide sequence ID" value="NZ_BAAAUO010000012.1"/>
</dbReference>
<dbReference type="InterPro" id="IPR000212">
    <property type="entry name" value="DNA_helicase_UvrD/REP"/>
</dbReference>
<dbReference type="SUPFAM" id="SSF52540">
    <property type="entry name" value="P-loop containing nucleoside triphosphate hydrolases"/>
    <property type="match status" value="1"/>
</dbReference>
<dbReference type="InterPro" id="IPR013986">
    <property type="entry name" value="DExx_box_DNA_helicase_dom_sf"/>
</dbReference>
<protein>
    <recommendedName>
        <fullName evidence="8">DNA 3'-5' helicase</fullName>
        <ecNumber evidence="8">5.6.2.4</ecNumber>
    </recommendedName>
</protein>
<evidence type="ECO:0000313" key="14">
    <source>
        <dbReference type="Proteomes" id="UP001351900"/>
    </source>
</evidence>
<dbReference type="InterPro" id="IPR014016">
    <property type="entry name" value="UvrD-like_ATP-bd"/>
</dbReference>
<evidence type="ECO:0000259" key="11">
    <source>
        <dbReference type="PROSITE" id="PS51198"/>
    </source>
</evidence>
<keyword evidence="3 10" id="KW-0378">Hydrolase</keyword>
<dbReference type="EMBL" id="JAZHOV010000004">
    <property type="protein sequence ID" value="MEF2255045.1"/>
    <property type="molecule type" value="Genomic_DNA"/>
</dbReference>
<keyword evidence="5 10" id="KW-0067">ATP-binding</keyword>